<dbReference type="Pfam" id="PF07971">
    <property type="entry name" value="Glyco_hydro_92"/>
    <property type="match status" value="1"/>
</dbReference>
<evidence type="ECO:0000259" key="2">
    <source>
        <dbReference type="Pfam" id="PF17678"/>
    </source>
</evidence>
<dbReference type="InterPro" id="IPR050883">
    <property type="entry name" value="PNGase"/>
</dbReference>
<feature type="domain" description="Glycosyl hydrolase family 92 N-terminal" evidence="2">
    <location>
        <begin position="6"/>
        <end position="232"/>
    </location>
</feature>
<dbReference type="Gene3D" id="1.20.1610.10">
    <property type="entry name" value="alpha-1,2-mannosidases domains"/>
    <property type="match status" value="1"/>
</dbReference>
<dbReference type="SUPFAM" id="SSF48208">
    <property type="entry name" value="Six-hairpin glycosidases"/>
    <property type="match status" value="1"/>
</dbReference>
<dbReference type="Gene3D" id="1.20.1050.60">
    <property type="entry name" value="alpha-1,2-mannosidase"/>
    <property type="match status" value="1"/>
</dbReference>
<keyword evidence="4" id="KW-1185">Reference proteome</keyword>
<dbReference type="InterPro" id="IPR012939">
    <property type="entry name" value="Glyco_hydro_92"/>
</dbReference>
<proteinExistence type="predicted"/>
<evidence type="ECO:0000313" key="4">
    <source>
        <dbReference type="Proteomes" id="UP001315967"/>
    </source>
</evidence>
<keyword evidence="3" id="KW-0326">Glycosidase</keyword>
<dbReference type="EMBL" id="CP102453">
    <property type="protein sequence ID" value="UUX35272.1"/>
    <property type="molecule type" value="Genomic_DNA"/>
</dbReference>
<dbReference type="GO" id="GO:0016798">
    <property type="term" value="F:hydrolase activity, acting on glycosyl bonds"/>
    <property type="evidence" value="ECO:0007669"/>
    <property type="project" value="UniProtKB-KW"/>
</dbReference>
<organism evidence="3 4">
    <name type="scientific">Fundicoccus culcitae</name>
    <dbReference type="NCBI Taxonomy" id="2969821"/>
    <lineage>
        <taxon>Bacteria</taxon>
        <taxon>Bacillati</taxon>
        <taxon>Bacillota</taxon>
        <taxon>Bacilli</taxon>
        <taxon>Lactobacillales</taxon>
        <taxon>Aerococcaceae</taxon>
        <taxon>Fundicoccus</taxon>
    </lineage>
</organism>
<dbReference type="InterPro" id="IPR005887">
    <property type="entry name" value="GH92_a_mannosidase_put"/>
</dbReference>
<reference evidence="3 4" key="1">
    <citation type="submission" date="2022-08" db="EMBL/GenBank/DDBJ databases">
        <title>Aerococcaceae sp. nov isolated from spoiled eye mask.</title>
        <authorList>
            <person name="Zhou G."/>
            <person name="Xie X.-B."/>
            <person name="Shi Q.-S."/>
            <person name="Wang Y.-S."/>
            <person name="Wen X."/>
            <person name="Peng H."/>
            <person name="Yang X.-J."/>
            <person name="Tao H.-B."/>
            <person name="Huang X.-M."/>
        </authorList>
    </citation>
    <scope>NUCLEOTIDE SEQUENCE [LARGE SCALE GENOMIC DNA]</scope>
    <source>
        <strain evidence="4">DM20194951</strain>
    </source>
</reference>
<protein>
    <submittedName>
        <fullName evidence="3">GH92 family glycosyl hydrolase</fullName>
        <ecNumber evidence="3">3.2.1.-</ecNumber>
    </submittedName>
</protein>
<dbReference type="NCBIfam" id="TIGR01180">
    <property type="entry name" value="aman2_put"/>
    <property type="match status" value="1"/>
</dbReference>
<dbReference type="PANTHER" id="PTHR12143">
    <property type="entry name" value="PEPTIDE N-GLYCANASE PNGASE -RELATED"/>
    <property type="match status" value="1"/>
</dbReference>
<dbReference type="Gene3D" id="3.30.2080.10">
    <property type="entry name" value="GH92 mannosidase domain"/>
    <property type="match status" value="1"/>
</dbReference>
<dbReference type="InterPro" id="IPR041371">
    <property type="entry name" value="GH92_N"/>
</dbReference>
<accession>A0ABY5P938</accession>
<sequence length="737" mass="84959">MDINKVDTRHGTFNREELSNGNTLPYTGVPFGMNYFAVQNQNDSNWFFDPTLPLFQGIRLTHQPSPWMGDYCKVLFSPITKEPKVSDLEINQSSYDIDDAIFKPHFMSMFLYRYRLRFSLVPSKRGAKFNLTNYSDDELGLIIQTENGAEVICDEFDNKLFIKLTHTVNKDKSILNFFLALDFGDINFDVFQFNSENKLSDSLSKGLTTTCKSLYIKFDTKMKDIEFSLGTSFISQELAIRNLETEVLNKNSDQLINDNESEWNELLNKIQVYDNNNQKVDDFNYYLYRIFLFPQTFYEIDKNESPIHFDIYNQIVKKGKYFTNIGFWDAYRTTFPLYSIILPDLYRDVLEGIQNFYESTTHLPKWLSPDERGLMPGTHVSAVIADAAVKGLIDEEQIKFFMNALIKEAEIESEDIHFGRRGVSDTKKYGYVSINEEGSVNQTLDNSYSDFSISQLAKLIGDKETQMLYREKSLNYRNLFDKDSGFFRGKDENGNFIEPFSPDDWSREYVEASPWVSSLAVFHNFADLITLFEGKDNFKNHLLDLANSEPTYTLSKDGKEYNEISELAINGFGQIGISNQPGFHLPYLYVYVGKPEYTQLIVRQICEQLFSSSIDGYPGDEDNGSLSGWYIFSTIGFYPVTPGTNQYVIGIPQFDKICLNLPNGNVFTIRTTNHKVQNQFIKNMKLNGEDYSRLYLTHDTILNGGDFHVDLSLLPNEKDYSENQLPYSLNTDNNGID</sequence>
<dbReference type="Pfam" id="PF17678">
    <property type="entry name" value="Glyco_hydro_92N"/>
    <property type="match status" value="1"/>
</dbReference>
<dbReference type="InterPro" id="IPR014718">
    <property type="entry name" value="GH-type_carb-bd"/>
</dbReference>
<feature type="domain" description="Glycosyl hydrolase family 92" evidence="1">
    <location>
        <begin position="239"/>
        <end position="711"/>
    </location>
</feature>
<dbReference type="RefSeq" id="WP_313794763.1">
    <property type="nucleotide sequence ID" value="NZ_CP102453.1"/>
</dbReference>
<name>A0ABY5P938_9LACT</name>
<dbReference type="Proteomes" id="UP001315967">
    <property type="component" value="Chromosome"/>
</dbReference>
<dbReference type="PANTHER" id="PTHR12143:SF43">
    <property type="entry name" value="PUTATIVE-RELATED"/>
    <property type="match status" value="1"/>
</dbReference>
<gene>
    <name evidence="3" type="ORF">NRE15_06410</name>
</gene>
<evidence type="ECO:0000259" key="1">
    <source>
        <dbReference type="Pfam" id="PF07971"/>
    </source>
</evidence>
<keyword evidence="3" id="KW-0378">Hydrolase</keyword>
<evidence type="ECO:0000313" key="3">
    <source>
        <dbReference type="EMBL" id="UUX35272.1"/>
    </source>
</evidence>
<dbReference type="InterPro" id="IPR008928">
    <property type="entry name" value="6-hairpin_glycosidase_sf"/>
</dbReference>
<dbReference type="Gene3D" id="2.70.98.10">
    <property type="match status" value="1"/>
</dbReference>
<dbReference type="EC" id="3.2.1.-" evidence="3"/>